<dbReference type="EMBL" id="FOQG01000010">
    <property type="protein sequence ID" value="SFI58302.1"/>
    <property type="molecule type" value="Genomic_DNA"/>
</dbReference>
<protein>
    <submittedName>
        <fullName evidence="13">Cytochrome d ubiquinol oxidase subunit I</fullName>
    </submittedName>
</protein>
<dbReference type="GO" id="GO:0070069">
    <property type="term" value="C:cytochrome complex"/>
    <property type="evidence" value="ECO:0007669"/>
    <property type="project" value="UniProtKB-UniRule"/>
</dbReference>
<dbReference type="STRING" id="1005945.SAMN05216561_11096"/>
<feature type="transmembrane region" description="Helical" evidence="12">
    <location>
        <begin position="53"/>
        <end position="71"/>
    </location>
</feature>
<evidence type="ECO:0000256" key="7">
    <source>
        <dbReference type="ARBA" id="ARBA00022723"/>
    </source>
</evidence>
<organism evidence="13 14">
    <name type="scientific">Nocardioides psychrotolerans</name>
    <dbReference type="NCBI Taxonomy" id="1005945"/>
    <lineage>
        <taxon>Bacteria</taxon>
        <taxon>Bacillati</taxon>
        <taxon>Actinomycetota</taxon>
        <taxon>Actinomycetes</taxon>
        <taxon>Propionibacteriales</taxon>
        <taxon>Nocardioidaceae</taxon>
        <taxon>Nocardioides</taxon>
    </lineage>
</organism>
<feature type="transmembrane region" description="Helical" evidence="12">
    <location>
        <begin position="188"/>
        <end position="206"/>
    </location>
</feature>
<dbReference type="GO" id="GO:0019646">
    <property type="term" value="P:aerobic electron transport chain"/>
    <property type="evidence" value="ECO:0007669"/>
    <property type="project" value="InterPro"/>
</dbReference>
<keyword evidence="8 12" id="KW-0249">Electron transport</keyword>
<reference evidence="13 14" key="1">
    <citation type="submission" date="2016-10" db="EMBL/GenBank/DDBJ databases">
        <authorList>
            <person name="de Groot N.N."/>
        </authorList>
    </citation>
    <scope>NUCLEOTIDE SEQUENCE [LARGE SCALE GENOMIC DNA]</scope>
    <source>
        <strain evidence="13 14">CGMCC 1.11156</strain>
    </source>
</reference>
<evidence type="ECO:0000256" key="9">
    <source>
        <dbReference type="ARBA" id="ARBA00022989"/>
    </source>
</evidence>
<evidence type="ECO:0000256" key="4">
    <source>
        <dbReference type="ARBA" id="ARBA00022475"/>
    </source>
</evidence>
<feature type="transmembrane region" description="Helical" evidence="12">
    <location>
        <begin position="20"/>
        <end position="41"/>
    </location>
</feature>
<feature type="transmembrane region" description="Helical" evidence="12">
    <location>
        <begin position="218"/>
        <end position="238"/>
    </location>
</feature>
<dbReference type="Pfam" id="PF01654">
    <property type="entry name" value="Cyt_bd_oxida_I"/>
    <property type="match status" value="1"/>
</dbReference>
<dbReference type="GO" id="GO:0005886">
    <property type="term" value="C:plasma membrane"/>
    <property type="evidence" value="ECO:0007669"/>
    <property type="project" value="UniProtKB-SubCell"/>
</dbReference>
<keyword evidence="7 12" id="KW-0479">Metal-binding</keyword>
<keyword evidence="6 12" id="KW-0812">Transmembrane</keyword>
<dbReference type="Proteomes" id="UP000198649">
    <property type="component" value="Unassembled WGS sequence"/>
</dbReference>
<dbReference type="GO" id="GO:0046872">
    <property type="term" value="F:metal ion binding"/>
    <property type="evidence" value="ECO:0007669"/>
    <property type="project" value="UniProtKB-UniRule"/>
</dbReference>
<keyword evidence="11 12" id="KW-0472">Membrane</keyword>
<gene>
    <name evidence="13" type="ORF">SAMN05216561_11096</name>
</gene>
<dbReference type="AlphaFoldDB" id="A0A1I3JDE9"/>
<feature type="transmembrane region" description="Helical" evidence="12">
    <location>
        <begin position="426"/>
        <end position="449"/>
    </location>
</feature>
<evidence type="ECO:0000313" key="14">
    <source>
        <dbReference type="Proteomes" id="UP000198649"/>
    </source>
</evidence>
<keyword evidence="5 12" id="KW-0349">Heme</keyword>
<evidence type="ECO:0000256" key="10">
    <source>
        <dbReference type="ARBA" id="ARBA00023004"/>
    </source>
</evidence>
<evidence type="ECO:0000256" key="3">
    <source>
        <dbReference type="ARBA" id="ARBA00022448"/>
    </source>
</evidence>
<comment type="similarity">
    <text evidence="2 12">Belongs to the cytochrome ubiquinol oxidase subunit 1 family.</text>
</comment>
<dbReference type="PANTHER" id="PTHR30365">
    <property type="entry name" value="CYTOCHROME D UBIQUINOL OXIDASE"/>
    <property type="match status" value="1"/>
</dbReference>
<dbReference type="GO" id="GO:0020037">
    <property type="term" value="F:heme binding"/>
    <property type="evidence" value="ECO:0007669"/>
    <property type="project" value="TreeGrafter"/>
</dbReference>
<name>A0A1I3JDE9_9ACTN</name>
<evidence type="ECO:0000256" key="8">
    <source>
        <dbReference type="ARBA" id="ARBA00022982"/>
    </source>
</evidence>
<dbReference type="InterPro" id="IPR002585">
    <property type="entry name" value="Cyt-d_ubiquinol_oxidase_su_1"/>
</dbReference>
<keyword evidence="4 12" id="KW-1003">Cell membrane</keyword>
<dbReference type="PANTHER" id="PTHR30365:SF15">
    <property type="entry name" value="CYTOCHROME BD UBIQUINOL OXIDASE SUBUNIT 1"/>
    <property type="match status" value="1"/>
</dbReference>
<keyword evidence="10 12" id="KW-0408">Iron</keyword>
<evidence type="ECO:0000256" key="6">
    <source>
        <dbReference type="ARBA" id="ARBA00022692"/>
    </source>
</evidence>
<feature type="transmembrane region" description="Helical" evidence="12">
    <location>
        <begin position="342"/>
        <end position="363"/>
    </location>
</feature>
<evidence type="ECO:0000256" key="1">
    <source>
        <dbReference type="ARBA" id="ARBA00004651"/>
    </source>
</evidence>
<sequence>MDMLDIVRWQFGITTVYHFLFVPITIGLTAIVAGYETAWVRTRDVRWLRLTKFFGKLLLINFAIGVVTGIVQEFQFGMNWSDYSRFVGDVFGAPLAIEGLAAFFLESTFLGLWIFGWDRLPAKLHAACMWIVHLGTLLSAYFILAANSFMQNPVGFAYNPDTGRAEMNDFAAVMFNKVQLVTFPHTVLAAYMTAAAFVVGVVFWQLRRAGADEERSMYRSAVRTGAAIVLVTGIAVAVSGDFQGKIMTEVQPMKMAAAEALYDTEAPADFSVFTIGTPDGKTEKFAIKLPGVLSYLATGTTDGEVRGINDLRAEYVETYGADPGATYYSPDGYTPMIPVTYWSFRLMIGLGMLGAAIAAWVLLATRKGRTPGGRLLTVAVLTLPLMPLFANSFGWIFTEMGRQPWAVFGLMTTAQATSPSVSATEALISLVTLTLLYGVLMVIELKLLFTYIHRGADPIHTDDLPPAQPDGDVDRPLAFAY</sequence>
<feature type="transmembrane region" description="Helical" evidence="12">
    <location>
        <begin position="91"/>
        <end position="115"/>
    </location>
</feature>
<keyword evidence="9 12" id="KW-1133">Transmembrane helix</keyword>
<accession>A0A1I3JDE9</accession>
<keyword evidence="3 12" id="KW-0813">Transport</keyword>
<dbReference type="RefSeq" id="WP_218031208.1">
    <property type="nucleotide sequence ID" value="NZ_BKAF01000012.1"/>
</dbReference>
<comment type="subcellular location">
    <subcellularLocation>
        <location evidence="1">Cell membrane</location>
        <topology evidence="1">Multi-pass membrane protein</topology>
    </subcellularLocation>
</comment>
<dbReference type="GO" id="GO:0009055">
    <property type="term" value="F:electron transfer activity"/>
    <property type="evidence" value="ECO:0007669"/>
    <property type="project" value="UniProtKB-UniRule"/>
</dbReference>
<feature type="transmembrane region" description="Helical" evidence="12">
    <location>
        <begin position="127"/>
        <end position="150"/>
    </location>
</feature>
<evidence type="ECO:0000256" key="12">
    <source>
        <dbReference type="PIRNR" id="PIRNR006446"/>
    </source>
</evidence>
<dbReference type="PIRSF" id="PIRSF006446">
    <property type="entry name" value="Cyt_quinol_oxidase_1"/>
    <property type="match status" value="1"/>
</dbReference>
<proteinExistence type="inferred from homology"/>
<dbReference type="GO" id="GO:0016682">
    <property type="term" value="F:oxidoreductase activity, acting on diphenols and related substances as donors, oxygen as acceptor"/>
    <property type="evidence" value="ECO:0007669"/>
    <property type="project" value="TreeGrafter"/>
</dbReference>
<evidence type="ECO:0000256" key="5">
    <source>
        <dbReference type="ARBA" id="ARBA00022617"/>
    </source>
</evidence>
<keyword evidence="14" id="KW-1185">Reference proteome</keyword>
<evidence type="ECO:0000256" key="11">
    <source>
        <dbReference type="ARBA" id="ARBA00023136"/>
    </source>
</evidence>
<feature type="transmembrane region" description="Helical" evidence="12">
    <location>
        <begin position="375"/>
        <end position="397"/>
    </location>
</feature>
<evidence type="ECO:0000313" key="13">
    <source>
        <dbReference type="EMBL" id="SFI58302.1"/>
    </source>
</evidence>
<evidence type="ECO:0000256" key="2">
    <source>
        <dbReference type="ARBA" id="ARBA00009819"/>
    </source>
</evidence>